<dbReference type="NCBIfam" id="TIGR02224">
    <property type="entry name" value="recomb_XerC"/>
    <property type="match status" value="1"/>
</dbReference>
<organism evidence="15 16">
    <name type="scientific">Lamprobacter modestohalophilus</name>
    <dbReference type="NCBI Taxonomy" id="1064514"/>
    <lineage>
        <taxon>Bacteria</taxon>
        <taxon>Pseudomonadati</taxon>
        <taxon>Pseudomonadota</taxon>
        <taxon>Gammaproteobacteria</taxon>
        <taxon>Chromatiales</taxon>
        <taxon>Chromatiaceae</taxon>
        <taxon>Lamprobacter</taxon>
    </lineage>
</organism>
<dbReference type="InterPro" id="IPR011931">
    <property type="entry name" value="Recomb_XerC"/>
</dbReference>
<comment type="similarity">
    <text evidence="2 11">Belongs to the 'phage' integrase family. XerC subfamily.</text>
</comment>
<keyword evidence="9 11" id="KW-0233">DNA recombination</keyword>
<feature type="active site" evidence="11">
    <location>
        <position position="356"/>
    </location>
</feature>
<dbReference type="InterPro" id="IPR013762">
    <property type="entry name" value="Integrase-like_cat_sf"/>
</dbReference>
<dbReference type="InterPro" id="IPR011010">
    <property type="entry name" value="DNA_brk_join_enz"/>
</dbReference>
<feature type="compositionally biased region" description="Low complexity" evidence="12">
    <location>
        <begin position="18"/>
        <end position="54"/>
    </location>
</feature>
<evidence type="ECO:0000259" key="14">
    <source>
        <dbReference type="PROSITE" id="PS51900"/>
    </source>
</evidence>
<keyword evidence="16" id="KW-1185">Reference proteome</keyword>
<gene>
    <name evidence="11 15" type="primary">xerC</name>
    <name evidence="15" type="ORF">CKO42_00840</name>
</gene>
<feature type="domain" description="Core-binding (CB)" evidence="14">
    <location>
        <begin position="70"/>
        <end position="156"/>
    </location>
</feature>
<dbReference type="InterPro" id="IPR002104">
    <property type="entry name" value="Integrase_catalytic"/>
</dbReference>
<dbReference type="Pfam" id="PF00589">
    <property type="entry name" value="Phage_integrase"/>
    <property type="match status" value="1"/>
</dbReference>
<dbReference type="PANTHER" id="PTHR30349">
    <property type="entry name" value="PHAGE INTEGRASE-RELATED"/>
    <property type="match status" value="1"/>
</dbReference>
<keyword evidence="7 11" id="KW-0229">DNA integration</keyword>
<dbReference type="GO" id="GO:0006313">
    <property type="term" value="P:DNA transposition"/>
    <property type="evidence" value="ECO:0007669"/>
    <property type="project" value="UniProtKB-UniRule"/>
</dbReference>
<comment type="subunit">
    <text evidence="11">Forms a cyclic heterotetrameric complex composed of two molecules of XerC and two molecules of XerD.</text>
</comment>
<keyword evidence="4 11" id="KW-0963">Cytoplasm</keyword>
<feature type="compositionally biased region" description="Low complexity" evidence="12">
    <location>
        <begin position="68"/>
        <end position="77"/>
    </location>
</feature>
<feature type="active site" evidence="11">
    <location>
        <position position="333"/>
    </location>
</feature>
<dbReference type="HAMAP" id="MF_01808">
    <property type="entry name" value="Recomb_XerC_XerD"/>
    <property type="match status" value="1"/>
</dbReference>
<evidence type="ECO:0000256" key="9">
    <source>
        <dbReference type="ARBA" id="ARBA00023172"/>
    </source>
</evidence>
<evidence type="ECO:0000256" key="4">
    <source>
        <dbReference type="ARBA" id="ARBA00022490"/>
    </source>
</evidence>
<dbReference type="EMBL" id="NRRY01000001">
    <property type="protein sequence ID" value="MBK1617018.1"/>
    <property type="molecule type" value="Genomic_DNA"/>
</dbReference>
<evidence type="ECO:0000256" key="2">
    <source>
        <dbReference type="ARBA" id="ARBA00006657"/>
    </source>
</evidence>
<feature type="compositionally biased region" description="Basic and acidic residues" evidence="12">
    <location>
        <begin position="1"/>
        <end position="16"/>
    </location>
</feature>
<dbReference type="InterPro" id="IPR044068">
    <property type="entry name" value="CB"/>
</dbReference>
<evidence type="ECO:0000256" key="3">
    <source>
        <dbReference type="ARBA" id="ARBA00015804"/>
    </source>
</evidence>
<comment type="function">
    <text evidence="11">Site-specific tyrosine recombinase, which acts by catalyzing the cutting and rejoining of the recombining DNA molecules. The XerC-XerD complex is essential to convert dimers of the bacterial chromosome into monomers to permit their segregation at cell division. It also contributes to the segregational stability of plasmids.</text>
</comment>
<evidence type="ECO:0000256" key="12">
    <source>
        <dbReference type="SAM" id="MobiDB-lite"/>
    </source>
</evidence>
<dbReference type="PANTHER" id="PTHR30349:SF81">
    <property type="entry name" value="TYROSINE RECOMBINASE XERC"/>
    <property type="match status" value="1"/>
</dbReference>
<reference evidence="15 16" key="1">
    <citation type="journal article" date="2020" name="Microorganisms">
        <title>Osmotic Adaptation and Compatible Solute Biosynthesis of Phototrophic Bacteria as Revealed from Genome Analyses.</title>
        <authorList>
            <person name="Imhoff J.F."/>
            <person name="Rahn T."/>
            <person name="Kunzel S."/>
            <person name="Keller A."/>
            <person name="Neulinger S.C."/>
        </authorList>
    </citation>
    <scope>NUCLEOTIDE SEQUENCE [LARGE SCALE GENOMIC DNA]</scope>
    <source>
        <strain evidence="15 16">DSM 25653</strain>
    </source>
</reference>
<dbReference type="NCBIfam" id="NF001399">
    <property type="entry name" value="PRK00283.1"/>
    <property type="match status" value="1"/>
</dbReference>
<comment type="caution">
    <text evidence="15">The sequence shown here is derived from an EMBL/GenBank/DDBJ whole genome shotgun (WGS) entry which is preliminary data.</text>
</comment>
<keyword evidence="5 11" id="KW-0132">Cell division</keyword>
<keyword evidence="10 11" id="KW-0131">Cell cycle</keyword>
<dbReference type="GO" id="GO:0051301">
    <property type="term" value="P:cell division"/>
    <property type="evidence" value="ECO:0007669"/>
    <property type="project" value="UniProtKB-UniRule"/>
</dbReference>
<evidence type="ECO:0000256" key="5">
    <source>
        <dbReference type="ARBA" id="ARBA00022618"/>
    </source>
</evidence>
<feature type="active site" evidence="11">
    <location>
        <position position="261"/>
    </location>
</feature>
<feature type="active site" evidence="11">
    <location>
        <position position="330"/>
    </location>
</feature>
<evidence type="ECO:0000256" key="1">
    <source>
        <dbReference type="ARBA" id="ARBA00004496"/>
    </source>
</evidence>
<dbReference type="PROSITE" id="PS51900">
    <property type="entry name" value="CB"/>
    <property type="match status" value="1"/>
</dbReference>
<protein>
    <recommendedName>
        <fullName evidence="3 11">Tyrosine recombinase XerC</fullName>
    </recommendedName>
</protein>
<dbReference type="PROSITE" id="PS51898">
    <property type="entry name" value="TYR_RECOMBINASE"/>
    <property type="match status" value="1"/>
</dbReference>
<dbReference type="GO" id="GO:0003677">
    <property type="term" value="F:DNA binding"/>
    <property type="evidence" value="ECO:0007669"/>
    <property type="project" value="UniProtKB-UniRule"/>
</dbReference>
<dbReference type="GO" id="GO:0007059">
    <property type="term" value="P:chromosome segregation"/>
    <property type="evidence" value="ECO:0007669"/>
    <property type="project" value="UniProtKB-UniRule"/>
</dbReference>
<keyword evidence="6 11" id="KW-0159">Chromosome partition</keyword>
<dbReference type="Gene3D" id="1.10.150.130">
    <property type="match status" value="1"/>
</dbReference>
<feature type="active site" description="O-(3'-phospho-DNA)-tyrosine intermediate" evidence="11">
    <location>
        <position position="365"/>
    </location>
</feature>
<feature type="domain" description="Tyr recombinase" evidence="13">
    <location>
        <begin position="177"/>
        <end position="378"/>
    </location>
</feature>
<proteinExistence type="inferred from homology"/>
<dbReference type="InterPro" id="IPR050090">
    <property type="entry name" value="Tyrosine_recombinase_XerCD"/>
</dbReference>
<feature type="active site" evidence="11">
    <location>
        <position position="237"/>
    </location>
</feature>
<evidence type="ECO:0000256" key="11">
    <source>
        <dbReference type="HAMAP-Rule" id="MF_01808"/>
    </source>
</evidence>
<dbReference type="Proteomes" id="UP001138768">
    <property type="component" value="Unassembled WGS sequence"/>
</dbReference>
<feature type="region of interest" description="Disordered" evidence="12">
    <location>
        <begin position="1"/>
        <end position="78"/>
    </location>
</feature>
<dbReference type="InterPro" id="IPR023009">
    <property type="entry name" value="Tyrosine_recombinase_XerC/XerD"/>
</dbReference>
<dbReference type="GO" id="GO:0005737">
    <property type="term" value="C:cytoplasm"/>
    <property type="evidence" value="ECO:0007669"/>
    <property type="project" value="UniProtKB-SubCell"/>
</dbReference>
<dbReference type="CDD" id="cd00798">
    <property type="entry name" value="INT_XerDC_C"/>
    <property type="match status" value="1"/>
</dbReference>
<evidence type="ECO:0000313" key="16">
    <source>
        <dbReference type="Proteomes" id="UP001138768"/>
    </source>
</evidence>
<evidence type="ECO:0000256" key="6">
    <source>
        <dbReference type="ARBA" id="ARBA00022829"/>
    </source>
</evidence>
<dbReference type="AlphaFoldDB" id="A0A9X0W4U9"/>
<comment type="subcellular location">
    <subcellularLocation>
        <location evidence="1 11">Cytoplasm</location>
    </subcellularLocation>
</comment>
<evidence type="ECO:0000313" key="15">
    <source>
        <dbReference type="EMBL" id="MBK1617018.1"/>
    </source>
</evidence>
<evidence type="ECO:0000256" key="8">
    <source>
        <dbReference type="ARBA" id="ARBA00023125"/>
    </source>
</evidence>
<evidence type="ECO:0000256" key="10">
    <source>
        <dbReference type="ARBA" id="ARBA00023306"/>
    </source>
</evidence>
<dbReference type="InterPro" id="IPR004107">
    <property type="entry name" value="Integrase_SAM-like_N"/>
</dbReference>
<dbReference type="InterPro" id="IPR010998">
    <property type="entry name" value="Integrase_recombinase_N"/>
</dbReference>
<dbReference type="Gene3D" id="1.10.443.10">
    <property type="entry name" value="Intergrase catalytic core"/>
    <property type="match status" value="1"/>
</dbReference>
<accession>A0A9X0W4U9</accession>
<dbReference type="SUPFAM" id="SSF56349">
    <property type="entry name" value="DNA breaking-rejoining enzymes"/>
    <property type="match status" value="1"/>
</dbReference>
<dbReference type="GO" id="GO:0009037">
    <property type="term" value="F:tyrosine-based site-specific recombinase activity"/>
    <property type="evidence" value="ECO:0007669"/>
    <property type="project" value="UniProtKB-UniRule"/>
</dbReference>
<sequence>MGAPTDDLRSELKADRVSSSNTASSSASASALGSASASATATATASASASALGPEADDDPAPGPGLDPGPDSDPLLPSFLGHLANERRVSPHTLSNYRRDLERIARWRLEQGIQAWSDLRDESIRRYVAARHRMGIGGRTLARELSALRTFFDYLLRERLVSHNPARGLRAPKSARRLPSSLDADTLSALLDSDRPIGAGADPTSPGTAEADSGIENDPLALRDTAMVELLYSSGLRLAELISVDVRDIDPADAMLTVVGKGSKTRRVPVGRAALQAIAGWLAVRPLLAAADESALFVSSRGRRIHPRTVQARLKHWAQQRSAGRNLHPHLLRHSFASHLLESSGDLRAVQELLGHADIATTQVYTHLDFQHLAQVYDQAHPRARKRR</sequence>
<keyword evidence="8 11" id="KW-0238">DNA-binding</keyword>
<evidence type="ECO:0000259" key="13">
    <source>
        <dbReference type="PROSITE" id="PS51898"/>
    </source>
</evidence>
<name>A0A9X0W4U9_9GAMM</name>
<dbReference type="Pfam" id="PF02899">
    <property type="entry name" value="Phage_int_SAM_1"/>
    <property type="match status" value="1"/>
</dbReference>
<evidence type="ECO:0000256" key="7">
    <source>
        <dbReference type="ARBA" id="ARBA00022908"/>
    </source>
</evidence>
<feature type="region of interest" description="Disordered" evidence="12">
    <location>
        <begin position="193"/>
        <end position="215"/>
    </location>
</feature>